<organism evidence="2 3">
    <name type="scientific">Fomitiporia mediterranea (strain MF3/22)</name>
    <name type="common">Grapevine white-rot fungus</name>
    <dbReference type="NCBI Taxonomy" id="694068"/>
    <lineage>
        <taxon>Eukaryota</taxon>
        <taxon>Fungi</taxon>
        <taxon>Dikarya</taxon>
        <taxon>Basidiomycota</taxon>
        <taxon>Agaricomycotina</taxon>
        <taxon>Agaricomycetes</taxon>
        <taxon>Hymenochaetales</taxon>
        <taxon>Hymenochaetaceae</taxon>
        <taxon>Fomitiporia</taxon>
    </lineage>
</organism>
<dbReference type="KEGG" id="fme:FOMMEDRAFT_163153"/>
<evidence type="ECO:0000313" key="2">
    <source>
        <dbReference type="EMBL" id="EJC97474.1"/>
    </source>
</evidence>
<evidence type="ECO:0000256" key="1">
    <source>
        <dbReference type="SAM" id="MobiDB-lite"/>
    </source>
</evidence>
<reference evidence="3" key="1">
    <citation type="journal article" date="2012" name="Science">
        <title>The Paleozoic origin of enzymatic lignin decomposition reconstructed from 31 fungal genomes.</title>
        <authorList>
            <person name="Floudas D."/>
            <person name="Binder M."/>
            <person name="Riley R."/>
            <person name="Barry K."/>
            <person name="Blanchette R.A."/>
            <person name="Henrissat B."/>
            <person name="Martinez A.T."/>
            <person name="Otillar R."/>
            <person name="Spatafora J.W."/>
            <person name="Yadav J.S."/>
            <person name="Aerts A."/>
            <person name="Benoit I."/>
            <person name="Boyd A."/>
            <person name="Carlson A."/>
            <person name="Copeland A."/>
            <person name="Coutinho P.M."/>
            <person name="de Vries R.P."/>
            <person name="Ferreira P."/>
            <person name="Findley K."/>
            <person name="Foster B."/>
            <person name="Gaskell J."/>
            <person name="Glotzer D."/>
            <person name="Gorecki P."/>
            <person name="Heitman J."/>
            <person name="Hesse C."/>
            <person name="Hori C."/>
            <person name="Igarashi K."/>
            <person name="Jurgens J.A."/>
            <person name="Kallen N."/>
            <person name="Kersten P."/>
            <person name="Kohler A."/>
            <person name="Kuees U."/>
            <person name="Kumar T.K.A."/>
            <person name="Kuo A."/>
            <person name="LaButti K."/>
            <person name="Larrondo L.F."/>
            <person name="Lindquist E."/>
            <person name="Ling A."/>
            <person name="Lombard V."/>
            <person name="Lucas S."/>
            <person name="Lundell T."/>
            <person name="Martin R."/>
            <person name="McLaughlin D.J."/>
            <person name="Morgenstern I."/>
            <person name="Morin E."/>
            <person name="Murat C."/>
            <person name="Nagy L.G."/>
            <person name="Nolan M."/>
            <person name="Ohm R.A."/>
            <person name="Patyshakuliyeva A."/>
            <person name="Rokas A."/>
            <person name="Ruiz-Duenas F.J."/>
            <person name="Sabat G."/>
            <person name="Salamov A."/>
            <person name="Samejima M."/>
            <person name="Schmutz J."/>
            <person name="Slot J.C."/>
            <person name="St John F."/>
            <person name="Stenlid J."/>
            <person name="Sun H."/>
            <person name="Sun S."/>
            <person name="Syed K."/>
            <person name="Tsang A."/>
            <person name="Wiebenga A."/>
            <person name="Young D."/>
            <person name="Pisabarro A."/>
            <person name="Eastwood D.C."/>
            <person name="Martin F."/>
            <person name="Cullen D."/>
            <person name="Grigoriev I.V."/>
            <person name="Hibbett D.S."/>
        </authorList>
    </citation>
    <scope>NUCLEOTIDE SEQUENCE [LARGE SCALE GENOMIC DNA]</scope>
    <source>
        <strain evidence="3">MF3/22</strain>
    </source>
</reference>
<gene>
    <name evidence="2" type="ORF">FOMMEDRAFT_163153</name>
</gene>
<protein>
    <submittedName>
        <fullName evidence="2">Uncharacterized protein</fullName>
    </submittedName>
</protein>
<dbReference type="EMBL" id="JH718322">
    <property type="protein sequence ID" value="EJC97474.1"/>
    <property type="molecule type" value="Genomic_DNA"/>
</dbReference>
<accession>R7SIN8</accession>
<feature type="region of interest" description="Disordered" evidence="1">
    <location>
        <begin position="1"/>
        <end position="62"/>
    </location>
</feature>
<evidence type="ECO:0000313" key="3">
    <source>
        <dbReference type="Proteomes" id="UP000053630"/>
    </source>
</evidence>
<proteinExistence type="predicted"/>
<dbReference type="GeneID" id="18675981"/>
<name>R7SIN8_FOMME</name>
<dbReference type="AlphaFoldDB" id="R7SIN8"/>
<sequence length="137" mass="14754">MSNSPDTPHCLSSPQSPQSSQSSQLCIIIASPEASSKSNLSSEAVPTEAAPTEVAPTKAKLQADKRAEKAAAVWSDVVQEVAHHYQALDAIAAQHSVNPEQLKEKVFTRASLKNEQKVNPFNAFVHFKAVQYKEGSV</sequence>
<feature type="compositionally biased region" description="Polar residues" evidence="1">
    <location>
        <begin position="33"/>
        <end position="44"/>
    </location>
</feature>
<dbReference type="RefSeq" id="XP_007272263.1">
    <property type="nucleotide sequence ID" value="XM_007272201.1"/>
</dbReference>
<dbReference type="Proteomes" id="UP000053630">
    <property type="component" value="Unassembled WGS sequence"/>
</dbReference>
<keyword evidence="3" id="KW-1185">Reference proteome</keyword>
<feature type="compositionally biased region" description="Low complexity" evidence="1">
    <location>
        <begin position="12"/>
        <end position="24"/>
    </location>
</feature>